<dbReference type="Proteomes" id="UP000183315">
    <property type="component" value="Unassembled WGS sequence"/>
</dbReference>
<name>A0A1H6V8B9_9MICO</name>
<dbReference type="eggNOG" id="COG2307">
    <property type="taxonomic scope" value="Bacteria"/>
</dbReference>
<dbReference type="InterPro" id="IPR007296">
    <property type="entry name" value="DUF403"/>
</dbReference>
<evidence type="ECO:0000313" key="2">
    <source>
        <dbReference type="EMBL" id="SEI96525.1"/>
    </source>
</evidence>
<dbReference type="EMBL" id="FNZI01000001">
    <property type="protein sequence ID" value="SEI96525.1"/>
    <property type="molecule type" value="Genomic_DNA"/>
</dbReference>
<dbReference type="STRING" id="1043493.SAMN05421637_0574"/>
<gene>
    <name evidence="2" type="ORF">SAMN05421637_0574</name>
</gene>
<sequence length="307" mass="34992">MLSRIAESLFWIGRYVERADNTARLLDVHLNVLLEDPWVDEPSANGSLLSVMNCEHEAPVSRRDVLQKLAFDPEQSSSIAWTLGAARENARRAREVISTEVWESLNMTRNQLPRWTASARPHEYFVWVRERAAVVWGLHSATTSRDDAWHFMELGRSLERADMIARLLMTRHFEGTTGPNWTTLLRSCSAHEAYLRTVRALVTEERAAEFLLVDHLFPRSIAYNLQKAEDTLGLIEGASNSRALSDRARLALGRARTNLEYRDVRDVLDDLPGQMREVQSACATASDLIRDRYFLPASTVLWSQEAL</sequence>
<dbReference type="RefSeq" id="WP_042212829.1">
    <property type="nucleotide sequence ID" value="NZ_BBLU01000002.1"/>
</dbReference>
<feature type="domain" description="DUF403" evidence="1">
    <location>
        <begin position="1"/>
        <end position="294"/>
    </location>
</feature>
<dbReference type="OrthoDB" id="9803532at2"/>
<keyword evidence="3" id="KW-1185">Reference proteome</keyword>
<evidence type="ECO:0000259" key="1">
    <source>
        <dbReference type="Pfam" id="PF04168"/>
    </source>
</evidence>
<dbReference type="InterPro" id="IPR051680">
    <property type="entry name" value="ATP-dep_Glu-Cys_Ligase-2"/>
</dbReference>
<evidence type="ECO:0000313" key="3">
    <source>
        <dbReference type="Proteomes" id="UP000183315"/>
    </source>
</evidence>
<protein>
    <submittedName>
        <fullName evidence="2">Uncharacterized conserved protein, Alpha-E superfamily</fullName>
    </submittedName>
</protein>
<dbReference type="AlphaFoldDB" id="A0A1H6V8B9"/>
<proteinExistence type="predicted"/>
<organism evidence="2 3">
    <name type="scientific">Demequina mangrovi</name>
    <dbReference type="NCBI Taxonomy" id="1043493"/>
    <lineage>
        <taxon>Bacteria</taxon>
        <taxon>Bacillati</taxon>
        <taxon>Actinomycetota</taxon>
        <taxon>Actinomycetes</taxon>
        <taxon>Micrococcales</taxon>
        <taxon>Demequinaceae</taxon>
        <taxon>Demequina</taxon>
    </lineage>
</organism>
<reference evidence="3" key="1">
    <citation type="submission" date="2016-10" db="EMBL/GenBank/DDBJ databases">
        <authorList>
            <person name="Varghese N."/>
        </authorList>
    </citation>
    <scope>NUCLEOTIDE SEQUENCE [LARGE SCALE GENOMIC DNA]</scope>
    <source>
        <strain evidence="3">DSM 24868</strain>
    </source>
</reference>
<dbReference type="PANTHER" id="PTHR34595:SF7">
    <property type="entry name" value="SLL1039 PROTEIN"/>
    <property type="match status" value="1"/>
</dbReference>
<accession>A0A1H6V8B9</accession>
<dbReference type="Pfam" id="PF04168">
    <property type="entry name" value="Alpha-E"/>
    <property type="match status" value="1"/>
</dbReference>
<dbReference type="PANTHER" id="PTHR34595">
    <property type="entry name" value="BLR5612 PROTEIN"/>
    <property type="match status" value="1"/>
</dbReference>